<keyword evidence="1" id="KW-0472">Membrane</keyword>
<sequence>MHKYRYLVLAGIVLFALLISAFLILKKQPQISDTPAIPAIITETAITPMATSGGWKTFSDPAIGLSFKYPPYWTVREEGLSFQDGDLLVLQIWGQTQKTQTELYDGASFAVMKPIESPLEISDWVIQKYDQESPEEKPVYSEEKFGDKTYEKAYLCGLGCFSYYHIKENGKIYGFVYSSIGPDKISYDSDFNKIMESISYSIQK</sequence>
<evidence type="ECO:0000256" key="1">
    <source>
        <dbReference type="SAM" id="Phobius"/>
    </source>
</evidence>
<gene>
    <name evidence="2" type="ORF">A2968_04575</name>
</gene>
<dbReference type="AlphaFoldDB" id="A0A1F6BEJ1"/>
<dbReference type="STRING" id="1798391.A2968_04575"/>
<evidence type="ECO:0000313" key="3">
    <source>
        <dbReference type="Proteomes" id="UP000176228"/>
    </source>
</evidence>
<comment type="caution">
    <text evidence="2">The sequence shown here is derived from an EMBL/GenBank/DDBJ whole genome shotgun (WGS) entry which is preliminary data.</text>
</comment>
<proteinExistence type="predicted"/>
<feature type="transmembrane region" description="Helical" evidence="1">
    <location>
        <begin position="6"/>
        <end position="25"/>
    </location>
</feature>
<name>A0A1F6BEJ1_9BACT</name>
<evidence type="ECO:0000313" key="2">
    <source>
        <dbReference type="EMBL" id="OGG35356.1"/>
    </source>
</evidence>
<evidence type="ECO:0008006" key="4">
    <source>
        <dbReference type="Google" id="ProtNLM"/>
    </source>
</evidence>
<protein>
    <recommendedName>
        <fullName evidence="4">PsbP C-terminal domain-containing protein</fullName>
    </recommendedName>
</protein>
<organism evidence="2 3">
    <name type="scientific">Candidatus Gottesmanbacteria bacterium RIFCSPLOWO2_01_FULL_42_22</name>
    <dbReference type="NCBI Taxonomy" id="1798391"/>
    <lineage>
        <taxon>Bacteria</taxon>
        <taxon>Candidatus Gottesmaniibacteriota</taxon>
    </lineage>
</organism>
<dbReference type="EMBL" id="MFJU01000027">
    <property type="protein sequence ID" value="OGG35356.1"/>
    <property type="molecule type" value="Genomic_DNA"/>
</dbReference>
<reference evidence="2 3" key="1">
    <citation type="journal article" date="2016" name="Nat. Commun.">
        <title>Thousands of microbial genomes shed light on interconnected biogeochemical processes in an aquifer system.</title>
        <authorList>
            <person name="Anantharaman K."/>
            <person name="Brown C.T."/>
            <person name="Hug L.A."/>
            <person name="Sharon I."/>
            <person name="Castelle C.J."/>
            <person name="Probst A.J."/>
            <person name="Thomas B.C."/>
            <person name="Singh A."/>
            <person name="Wilkins M.J."/>
            <person name="Karaoz U."/>
            <person name="Brodie E.L."/>
            <person name="Williams K.H."/>
            <person name="Hubbard S.S."/>
            <person name="Banfield J.F."/>
        </authorList>
    </citation>
    <scope>NUCLEOTIDE SEQUENCE [LARGE SCALE GENOMIC DNA]</scope>
</reference>
<accession>A0A1F6BEJ1</accession>
<keyword evidence="1" id="KW-1133">Transmembrane helix</keyword>
<dbReference type="Proteomes" id="UP000176228">
    <property type="component" value="Unassembled WGS sequence"/>
</dbReference>
<keyword evidence="1" id="KW-0812">Transmembrane</keyword>